<dbReference type="GO" id="GO:0016020">
    <property type="term" value="C:membrane"/>
    <property type="evidence" value="ECO:0007669"/>
    <property type="project" value="UniProtKB-SubCell"/>
</dbReference>
<reference evidence="9 10" key="1">
    <citation type="submission" date="2020-03" db="EMBL/GenBank/DDBJ databases">
        <title>Whole genome shotgun sequence of Phytohabitans suffuscus NBRC 105367.</title>
        <authorList>
            <person name="Komaki H."/>
            <person name="Tamura T."/>
        </authorList>
    </citation>
    <scope>NUCLEOTIDE SEQUENCE [LARGE SCALE GENOMIC DNA]</scope>
    <source>
        <strain evidence="9 10">NBRC 105367</strain>
    </source>
</reference>
<feature type="transmembrane region" description="Helical" evidence="7">
    <location>
        <begin position="36"/>
        <end position="54"/>
    </location>
</feature>
<dbReference type="RefSeq" id="WP_173158969.1">
    <property type="nucleotide sequence ID" value="NZ_AP022871.1"/>
</dbReference>
<gene>
    <name evidence="9" type="ORF">Psuf_047670</name>
</gene>
<feature type="transmembrane region" description="Helical" evidence="7">
    <location>
        <begin position="181"/>
        <end position="205"/>
    </location>
</feature>
<comment type="subcellular location">
    <subcellularLocation>
        <location evidence="1">Membrane</location>
        <topology evidence="1">Multi-pass membrane protein</topology>
    </subcellularLocation>
</comment>
<evidence type="ECO:0000256" key="3">
    <source>
        <dbReference type="ARBA" id="ARBA00022692"/>
    </source>
</evidence>
<keyword evidence="5 7" id="KW-0472">Membrane</keyword>
<evidence type="ECO:0000256" key="5">
    <source>
        <dbReference type="ARBA" id="ARBA00023136"/>
    </source>
</evidence>
<accession>A0A6F8YMY6</accession>
<evidence type="ECO:0000256" key="1">
    <source>
        <dbReference type="ARBA" id="ARBA00004141"/>
    </source>
</evidence>
<organism evidence="9 10">
    <name type="scientific">Phytohabitans suffuscus</name>
    <dbReference type="NCBI Taxonomy" id="624315"/>
    <lineage>
        <taxon>Bacteria</taxon>
        <taxon>Bacillati</taxon>
        <taxon>Actinomycetota</taxon>
        <taxon>Actinomycetes</taxon>
        <taxon>Micromonosporales</taxon>
        <taxon>Micromonosporaceae</taxon>
    </lineage>
</organism>
<dbReference type="AlphaFoldDB" id="A0A6F8YMY6"/>
<dbReference type="InterPro" id="IPR050638">
    <property type="entry name" value="AA-Vitamin_Transporters"/>
</dbReference>
<feature type="domain" description="EamA" evidence="8">
    <location>
        <begin position="156"/>
        <end position="284"/>
    </location>
</feature>
<feature type="transmembrane region" description="Helical" evidence="7">
    <location>
        <begin position="149"/>
        <end position="169"/>
    </location>
</feature>
<proteinExistence type="inferred from homology"/>
<feature type="transmembrane region" description="Helical" evidence="7">
    <location>
        <begin position="240"/>
        <end position="259"/>
    </location>
</feature>
<reference evidence="9 10" key="2">
    <citation type="submission" date="2020-03" db="EMBL/GenBank/DDBJ databases">
        <authorList>
            <person name="Ichikawa N."/>
            <person name="Kimura A."/>
            <person name="Kitahashi Y."/>
            <person name="Uohara A."/>
        </authorList>
    </citation>
    <scope>NUCLEOTIDE SEQUENCE [LARGE SCALE GENOMIC DNA]</scope>
    <source>
        <strain evidence="9 10">NBRC 105367</strain>
    </source>
</reference>
<dbReference type="InterPro" id="IPR000620">
    <property type="entry name" value="EamA_dom"/>
</dbReference>
<dbReference type="InterPro" id="IPR037185">
    <property type="entry name" value="EmrE-like"/>
</dbReference>
<dbReference type="PANTHER" id="PTHR32322">
    <property type="entry name" value="INNER MEMBRANE TRANSPORTER"/>
    <property type="match status" value="1"/>
</dbReference>
<evidence type="ECO:0000259" key="8">
    <source>
        <dbReference type="Pfam" id="PF00892"/>
    </source>
</evidence>
<evidence type="ECO:0000256" key="4">
    <source>
        <dbReference type="ARBA" id="ARBA00022989"/>
    </source>
</evidence>
<feature type="region of interest" description="Disordered" evidence="6">
    <location>
        <begin position="289"/>
        <end position="329"/>
    </location>
</feature>
<protein>
    <recommendedName>
        <fullName evidence="8">EamA domain-containing protein</fullName>
    </recommendedName>
</protein>
<keyword evidence="3 7" id="KW-0812">Transmembrane</keyword>
<dbReference type="Pfam" id="PF00892">
    <property type="entry name" value="EamA"/>
    <property type="match status" value="2"/>
</dbReference>
<keyword evidence="4 7" id="KW-1133">Transmembrane helix</keyword>
<dbReference type="SUPFAM" id="SSF103481">
    <property type="entry name" value="Multidrug resistance efflux transporter EmrE"/>
    <property type="match status" value="2"/>
</dbReference>
<dbReference type="EMBL" id="AP022871">
    <property type="protein sequence ID" value="BCB87454.1"/>
    <property type="molecule type" value="Genomic_DNA"/>
</dbReference>
<dbReference type="PANTHER" id="PTHR32322:SF9">
    <property type="entry name" value="AMINO-ACID METABOLITE EFFLUX PUMP-RELATED"/>
    <property type="match status" value="1"/>
</dbReference>
<name>A0A6F8YMY6_9ACTN</name>
<dbReference type="Proteomes" id="UP000503011">
    <property type="component" value="Chromosome"/>
</dbReference>
<dbReference type="KEGG" id="psuu:Psuf_047670"/>
<feature type="transmembrane region" description="Helical" evidence="7">
    <location>
        <begin position="211"/>
        <end position="233"/>
    </location>
</feature>
<feature type="transmembrane region" description="Helical" evidence="7">
    <location>
        <begin position="265"/>
        <end position="284"/>
    </location>
</feature>
<evidence type="ECO:0000313" key="10">
    <source>
        <dbReference type="Proteomes" id="UP000503011"/>
    </source>
</evidence>
<evidence type="ECO:0000313" key="9">
    <source>
        <dbReference type="EMBL" id="BCB87454.1"/>
    </source>
</evidence>
<sequence>MSRKDLAILLSVAAVFGASFLFIRVAAPVLGPLPVSAGRVALGALVPLVLIAVTRQRLLAELRGRYRDLLAVGFLLAALPFTLFAVAELRLPASLAAVLNATTPIWGIVVARIWLGQAASARRLLGGAVGLAGVAAAVGLGTLPLDTATLAATGACLLASLSYAVGSVWTSRRLGGTPPYVLAAGQQVGATVLLAAPVTVAGTAHPPTAEAVAAVAALGLVCTGIAFVLWFRLLARVGPVAAVTVTLLAPVFGVLWGALLLDEPVTLALVAGMAAVLAGVYLIVARPATPEPPSAGGGSAGPLDRAGEGGDQRVHVGPRRGVAEREAQG</sequence>
<feature type="compositionally biased region" description="Basic and acidic residues" evidence="6">
    <location>
        <begin position="305"/>
        <end position="314"/>
    </location>
</feature>
<keyword evidence="10" id="KW-1185">Reference proteome</keyword>
<evidence type="ECO:0000256" key="6">
    <source>
        <dbReference type="SAM" id="MobiDB-lite"/>
    </source>
</evidence>
<feature type="transmembrane region" description="Helical" evidence="7">
    <location>
        <begin position="93"/>
        <end position="115"/>
    </location>
</feature>
<feature type="transmembrane region" description="Helical" evidence="7">
    <location>
        <begin position="66"/>
        <end position="87"/>
    </location>
</feature>
<comment type="similarity">
    <text evidence="2">Belongs to the EamA transporter family.</text>
</comment>
<dbReference type="Gene3D" id="1.10.3730.20">
    <property type="match status" value="1"/>
</dbReference>
<feature type="transmembrane region" description="Helical" evidence="7">
    <location>
        <begin position="124"/>
        <end position="143"/>
    </location>
</feature>
<feature type="domain" description="EamA" evidence="8">
    <location>
        <begin position="8"/>
        <end position="136"/>
    </location>
</feature>
<evidence type="ECO:0000256" key="7">
    <source>
        <dbReference type="SAM" id="Phobius"/>
    </source>
</evidence>
<evidence type="ECO:0000256" key="2">
    <source>
        <dbReference type="ARBA" id="ARBA00007362"/>
    </source>
</evidence>